<proteinExistence type="predicted"/>
<keyword evidence="1" id="KW-0812">Transmembrane</keyword>
<protein>
    <submittedName>
        <fullName evidence="2">Uncharacterized protein</fullName>
    </submittedName>
</protein>
<dbReference type="Proteomes" id="UP001420932">
    <property type="component" value="Unassembled WGS sequence"/>
</dbReference>
<evidence type="ECO:0000256" key="1">
    <source>
        <dbReference type="SAM" id="Phobius"/>
    </source>
</evidence>
<keyword evidence="1" id="KW-0472">Membrane</keyword>
<accession>A0AAP0I342</accession>
<feature type="transmembrane region" description="Helical" evidence="1">
    <location>
        <begin position="49"/>
        <end position="68"/>
    </location>
</feature>
<organism evidence="2 3">
    <name type="scientific">Stephania yunnanensis</name>
    <dbReference type="NCBI Taxonomy" id="152371"/>
    <lineage>
        <taxon>Eukaryota</taxon>
        <taxon>Viridiplantae</taxon>
        <taxon>Streptophyta</taxon>
        <taxon>Embryophyta</taxon>
        <taxon>Tracheophyta</taxon>
        <taxon>Spermatophyta</taxon>
        <taxon>Magnoliopsida</taxon>
        <taxon>Ranunculales</taxon>
        <taxon>Menispermaceae</taxon>
        <taxon>Menispermoideae</taxon>
        <taxon>Cissampelideae</taxon>
        <taxon>Stephania</taxon>
    </lineage>
</organism>
<comment type="caution">
    <text evidence="2">The sequence shown here is derived from an EMBL/GenBank/DDBJ whole genome shotgun (WGS) entry which is preliminary data.</text>
</comment>
<gene>
    <name evidence="2" type="ORF">Syun_022300</name>
</gene>
<name>A0AAP0I342_9MAGN</name>
<reference evidence="2 3" key="1">
    <citation type="submission" date="2024-01" db="EMBL/GenBank/DDBJ databases">
        <title>Genome assemblies of Stephania.</title>
        <authorList>
            <person name="Yang L."/>
        </authorList>
    </citation>
    <scope>NUCLEOTIDE SEQUENCE [LARGE SCALE GENOMIC DNA]</scope>
    <source>
        <strain evidence="2">YNDBR</strain>
        <tissue evidence="2">Leaf</tissue>
    </source>
</reference>
<sequence>MIQREKVLCFILMSLYKEKHKEPNSFCTSCKITQQSFVPAAMYMRNSTIPNTCMINAYMFFTVFYFFMKMMTKEY</sequence>
<evidence type="ECO:0000313" key="3">
    <source>
        <dbReference type="Proteomes" id="UP001420932"/>
    </source>
</evidence>
<dbReference type="AlphaFoldDB" id="A0AAP0I342"/>
<evidence type="ECO:0000313" key="2">
    <source>
        <dbReference type="EMBL" id="KAK9106289.1"/>
    </source>
</evidence>
<keyword evidence="3" id="KW-1185">Reference proteome</keyword>
<keyword evidence="1" id="KW-1133">Transmembrane helix</keyword>
<dbReference type="EMBL" id="JBBNAF010000010">
    <property type="protein sequence ID" value="KAK9106289.1"/>
    <property type="molecule type" value="Genomic_DNA"/>
</dbReference>